<gene>
    <name evidence="1" type="ORF">GCM10007071_07350</name>
</gene>
<accession>A0ABQ3AT48</accession>
<organism evidence="1 2">
    <name type="scientific">Marinobacter zhanjiangensis</name>
    <dbReference type="NCBI Taxonomy" id="578215"/>
    <lineage>
        <taxon>Bacteria</taxon>
        <taxon>Pseudomonadati</taxon>
        <taxon>Pseudomonadota</taxon>
        <taxon>Gammaproteobacteria</taxon>
        <taxon>Pseudomonadales</taxon>
        <taxon>Marinobacteraceae</taxon>
        <taxon>Marinobacter</taxon>
    </lineage>
</organism>
<keyword evidence="2" id="KW-1185">Reference proteome</keyword>
<name>A0ABQ3AT48_9GAMM</name>
<dbReference type="EMBL" id="BMXV01000002">
    <property type="protein sequence ID" value="GGY63300.1"/>
    <property type="molecule type" value="Genomic_DNA"/>
</dbReference>
<comment type="caution">
    <text evidence="1">The sequence shown here is derived from an EMBL/GenBank/DDBJ whole genome shotgun (WGS) entry which is preliminary data.</text>
</comment>
<dbReference type="RefSeq" id="WP_189573067.1">
    <property type="nucleotide sequence ID" value="NZ_BMXV01000002.1"/>
</dbReference>
<proteinExistence type="predicted"/>
<reference evidence="2" key="1">
    <citation type="journal article" date="2019" name="Int. J. Syst. Evol. Microbiol.">
        <title>The Global Catalogue of Microorganisms (GCM) 10K type strain sequencing project: providing services to taxonomists for standard genome sequencing and annotation.</title>
        <authorList>
            <consortium name="The Broad Institute Genomics Platform"/>
            <consortium name="The Broad Institute Genome Sequencing Center for Infectious Disease"/>
            <person name="Wu L."/>
            <person name="Ma J."/>
        </authorList>
    </citation>
    <scope>NUCLEOTIDE SEQUENCE [LARGE SCALE GENOMIC DNA]</scope>
    <source>
        <strain evidence="2">KCTC 22280</strain>
    </source>
</reference>
<evidence type="ECO:0000313" key="1">
    <source>
        <dbReference type="EMBL" id="GGY63300.1"/>
    </source>
</evidence>
<evidence type="ECO:0000313" key="2">
    <source>
        <dbReference type="Proteomes" id="UP000601597"/>
    </source>
</evidence>
<sequence>MNTTRFPNISIEKQTDSNPAVRAFGRRFYKDQTPLEYLAEFLLCFSSEKESEAGEIGRGFPDLPEDLKGGLEYLPESRLAVKLFSFFPSSKLETRHKTHVERFSQLVKDMQSNIESDSGEGSERAVRVLQQLFSGFVGVAGERTWVTHSFIPASNFLLAREIDWRHTDAKGANVEDWPAAERHFSTGSHNFMARGGEVLFLQLWHVLQEARCGQASQWLNDEYSYVDWAAVRGQLADGLSDTLFAIDGPISQLGAVIEHAAGETPAINEKLSHQAFGWVHTASWREAALFAWELSNVVLSNQDALKKMRVLQDLCCLHVLRSVCFQSVRWVGERSSGGKKQFEGGYSWVTVGPNAGVGTDLGKASSASVSATEELLYGAVRSTKLPTLSAQTDDDKSFRNADAHGFKLFRSLGKQIGLIVPPKGPMRFTLPSSLVETLVAVLLEPGERLPFDEFLQRLYRHFGIAAGATQIQEALSTLGAGIRPAVPNDCAAWLEDELKRGGFLIPLSDATPLVKNPAKKKT</sequence>
<dbReference type="Proteomes" id="UP000601597">
    <property type="component" value="Unassembled WGS sequence"/>
</dbReference>
<protein>
    <submittedName>
        <fullName evidence="1">Uncharacterized protein</fullName>
    </submittedName>
</protein>